<feature type="transmembrane region" description="Helical" evidence="8">
    <location>
        <begin position="53"/>
        <end position="71"/>
    </location>
</feature>
<feature type="transmembrane region" description="Helical" evidence="8">
    <location>
        <begin position="292"/>
        <end position="312"/>
    </location>
</feature>
<evidence type="ECO:0000256" key="2">
    <source>
        <dbReference type="ARBA" id="ARBA00022448"/>
    </source>
</evidence>
<dbReference type="GO" id="GO:0005886">
    <property type="term" value="C:plasma membrane"/>
    <property type="evidence" value="ECO:0007669"/>
    <property type="project" value="UniProtKB-SubCell"/>
</dbReference>
<dbReference type="PANTHER" id="PTHR32024:SF1">
    <property type="entry name" value="KTR SYSTEM POTASSIUM UPTAKE PROTEIN B"/>
    <property type="match status" value="1"/>
</dbReference>
<dbReference type="EMBL" id="JACVXB010000012">
    <property type="protein sequence ID" value="MBD0833650.1"/>
    <property type="molecule type" value="Genomic_DNA"/>
</dbReference>
<keyword evidence="7 8" id="KW-0472">Membrane</keyword>
<feature type="transmembrane region" description="Helical" evidence="8">
    <location>
        <begin position="372"/>
        <end position="398"/>
    </location>
</feature>
<accession>A0A8J6Q4H2</accession>
<gene>
    <name evidence="9" type="ORF">ICJ83_16065</name>
</gene>
<keyword evidence="5 8" id="KW-1133">Transmembrane helix</keyword>
<sequence>MPVFNKEKFLFYNKKYSSILFYVAFITSVIGLFLFVADFGFNKSENIQKLFNTYYFIVIALGLVATILRYLEKQKKIKHSVIIFDISTILIILIILYAHFLGEEAHRHISFLYNDNWVKFAIILTFIREFSEQSINYKSTRLNPAQLFIASFLGIIFLGALLLMLPNATYHGISFLNALFTSTSAVCVTGLIVVDTGSYFTTFGQSIILFLIQTGGIGILTVASYFSYFFKGGSTYENQLTLGDITGANKLGEVFSTLKRILSITFSIELLAAILIFSSLDKRSFSSFFEKLFFSAFHSISAFCNAGFSTLSNSLYETEFRYNYMLQGVVILAFVLGGLGFPIVVNIIKYLKYFIAKKVFYFTGKKQSHKPWVLNLNSRITLVTTSILTIAGTTLFYINEYDNTLAEHKGVGKFITALFGAATPRTAGFNTVDMTALNFSTVMLLFLLMWIGASPASTGGGIKTNTFAIATLNFLSLARGKSKIEVFRREIADISVRRAFAVISLSLLVIGTGIIFISVFDSDKNLLDIAFECFSAYSTVGLSLGITSSLSSMSKLTIIAVMFIGRVSMLTLLIAFFKKIKHKNYKYSVEELTIN</sequence>
<proteinExistence type="predicted"/>
<feature type="transmembrane region" description="Helical" evidence="8">
    <location>
        <begin position="206"/>
        <end position="230"/>
    </location>
</feature>
<dbReference type="PANTHER" id="PTHR32024">
    <property type="entry name" value="TRK SYSTEM POTASSIUM UPTAKE PROTEIN TRKG-RELATED"/>
    <property type="match status" value="1"/>
</dbReference>
<comment type="caution">
    <text evidence="9">The sequence shown here is derived from an EMBL/GenBank/DDBJ whole genome shotgun (WGS) entry which is preliminary data.</text>
</comment>
<feature type="transmembrane region" description="Helical" evidence="8">
    <location>
        <begin position="435"/>
        <end position="453"/>
    </location>
</feature>
<keyword evidence="2" id="KW-0813">Transport</keyword>
<evidence type="ECO:0000313" key="9">
    <source>
        <dbReference type="EMBL" id="MBD0833650.1"/>
    </source>
</evidence>
<evidence type="ECO:0000313" key="10">
    <source>
        <dbReference type="Proteomes" id="UP000600588"/>
    </source>
</evidence>
<feature type="transmembrane region" description="Helical" evidence="8">
    <location>
        <begin position="83"/>
        <end position="102"/>
    </location>
</feature>
<feature type="transmembrane region" description="Helical" evidence="8">
    <location>
        <begin position="556"/>
        <end position="577"/>
    </location>
</feature>
<keyword evidence="4 8" id="KW-0812">Transmembrane</keyword>
<dbReference type="RefSeq" id="WP_188231431.1">
    <property type="nucleotide sequence ID" value="NZ_JACVXB010000012.1"/>
</dbReference>
<dbReference type="Proteomes" id="UP000600588">
    <property type="component" value="Unassembled WGS sequence"/>
</dbReference>
<name>A0A8J6Q4H2_9FLAO</name>
<evidence type="ECO:0000256" key="1">
    <source>
        <dbReference type="ARBA" id="ARBA00004651"/>
    </source>
</evidence>
<dbReference type="AlphaFoldDB" id="A0A8J6Q4H2"/>
<keyword evidence="3" id="KW-1003">Cell membrane</keyword>
<feature type="transmembrane region" description="Helical" evidence="8">
    <location>
        <begin position="20"/>
        <end position="41"/>
    </location>
</feature>
<evidence type="ECO:0000256" key="6">
    <source>
        <dbReference type="ARBA" id="ARBA00023065"/>
    </source>
</evidence>
<dbReference type="InterPro" id="IPR003445">
    <property type="entry name" value="Cat_transpt"/>
</dbReference>
<keyword evidence="10" id="KW-1185">Reference proteome</keyword>
<evidence type="ECO:0000256" key="7">
    <source>
        <dbReference type="ARBA" id="ARBA00023136"/>
    </source>
</evidence>
<evidence type="ECO:0000256" key="5">
    <source>
        <dbReference type="ARBA" id="ARBA00022989"/>
    </source>
</evidence>
<evidence type="ECO:0000256" key="4">
    <source>
        <dbReference type="ARBA" id="ARBA00022692"/>
    </source>
</evidence>
<feature type="transmembrane region" description="Helical" evidence="8">
    <location>
        <begin position="172"/>
        <end position="194"/>
    </location>
</feature>
<evidence type="ECO:0000256" key="3">
    <source>
        <dbReference type="ARBA" id="ARBA00022475"/>
    </source>
</evidence>
<dbReference type="GO" id="GO:0008324">
    <property type="term" value="F:monoatomic cation transmembrane transporter activity"/>
    <property type="evidence" value="ECO:0007669"/>
    <property type="project" value="InterPro"/>
</dbReference>
<comment type="subcellular location">
    <subcellularLocation>
        <location evidence="1">Cell membrane</location>
        <topology evidence="1">Multi-pass membrane protein</topology>
    </subcellularLocation>
</comment>
<evidence type="ECO:0000256" key="8">
    <source>
        <dbReference type="SAM" id="Phobius"/>
    </source>
</evidence>
<dbReference type="Pfam" id="PF02386">
    <property type="entry name" value="TrkH"/>
    <property type="match status" value="1"/>
</dbReference>
<reference evidence="9 10" key="1">
    <citation type="submission" date="2020-09" db="EMBL/GenBank/DDBJ databases">
        <title>TT11 complete genome.</title>
        <authorList>
            <person name="Wu Z."/>
        </authorList>
    </citation>
    <scope>NUCLEOTIDE SEQUENCE [LARGE SCALE GENOMIC DNA]</scope>
    <source>
        <strain evidence="9 10">TT11</strain>
    </source>
</reference>
<feature type="transmembrane region" description="Helical" evidence="8">
    <location>
        <begin position="324"/>
        <end position="351"/>
    </location>
</feature>
<feature type="transmembrane region" description="Helical" evidence="8">
    <location>
        <begin position="499"/>
        <end position="520"/>
    </location>
</feature>
<feature type="transmembrane region" description="Helical" evidence="8">
    <location>
        <begin position="147"/>
        <end position="166"/>
    </location>
</feature>
<organism evidence="9 10">
    <name type="scientific">Aestuariibaculum sediminum</name>
    <dbReference type="NCBI Taxonomy" id="2770637"/>
    <lineage>
        <taxon>Bacteria</taxon>
        <taxon>Pseudomonadati</taxon>
        <taxon>Bacteroidota</taxon>
        <taxon>Flavobacteriia</taxon>
        <taxon>Flavobacteriales</taxon>
        <taxon>Flavobacteriaceae</taxon>
    </lineage>
</organism>
<protein>
    <submittedName>
        <fullName evidence="9">ATPase</fullName>
    </submittedName>
</protein>
<keyword evidence="6" id="KW-0406">Ion transport</keyword>
<dbReference type="GO" id="GO:0030001">
    <property type="term" value="P:metal ion transport"/>
    <property type="evidence" value="ECO:0007669"/>
    <property type="project" value="UniProtKB-ARBA"/>
</dbReference>